<dbReference type="Pfam" id="PF02515">
    <property type="entry name" value="CoA_transf_3"/>
    <property type="match status" value="1"/>
</dbReference>
<protein>
    <submittedName>
        <fullName evidence="2">CoA transferase</fullName>
    </submittedName>
</protein>
<dbReference type="GO" id="GO:0008410">
    <property type="term" value="F:CoA-transferase activity"/>
    <property type="evidence" value="ECO:0007669"/>
    <property type="project" value="TreeGrafter"/>
</dbReference>
<proteinExistence type="predicted"/>
<dbReference type="PANTHER" id="PTHR48207:SF4">
    <property type="entry name" value="BLL6097 PROTEIN"/>
    <property type="match status" value="1"/>
</dbReference>
<name>A0A6L8VKL2_9RHOB</name>
<dbReference type="InterPro" id="IPR044855">
    <property type="entry name" value="CoA-Trfase_III_dom3_sf"/>
</dbReference>
<dbReference type="AlphaFoldDB" id="A0A6L8VKL2"/>
<organism evidence="2 3">
    <name type="scientific">Frigidibacter albus</name>
    <dbReference type="NCBI Taxonomy" id="1465486"/>
    <lineage>
        <taxon>Bacteria</taxon>
        <taxon>Pseudomonadati</taxon>
        <taxon>Pseudomonadota</taxon>
        <taxon>Alphaproteobacteria</taxon>
        <taxon>Rhodobacterales</taxon>
        <taxon>Paracoccaceae</taxon>
        <taxon>Frigidibacter</taxon>
    </lineage>
</organism>
<evidence type="ECO:0000313" key="3">
    <source>
        <dbReference type="Proteomes" id="UP000477083"/>
    </source>
</evidence>
<dbReference type="Proteomes" id="UP000477083">
    <property type="component" value="Unassembled WGS sequence"/>
</dbReference>
<dbReference type="InterPro" id="IPR003673">
    <property type="entry name" value="CoA-Trfase_fam_III"/>
</dbReference>
<dbReference type="Gene3D" id="3.30.1540.10">
    <property type="entry name" value="formyl-coa transferase, domain 3"/>
    <property type="match status" value="1"/>
</dbReference>
<keyword evidence="1 2" id="KW-0808">Transferase</keyword>
<comment type="caution">
    <text evidence="2">The sequence shown here is derived from an EMBL/GenBank/DDBJ whole genome shotgun (WGS) entry which is preliminary data.</text>
</comment>
<accession>A0A6L8VKL2</accession>
<dbReference type="InterPro" id="IPR023606">
    <property type="entry name" value="CoA-Trfase_III_dom_1_sf"/>
</dbReference>
<dbReference type="PANTHER" id="PTHR48207">
    <property type="entry name" value="SUCCINATE--HYDROXYMETHYLGLUTARATE COA-TRANSFERASE"/>
    <property type="match status" value="1"/>
</dbReference>
<dbReference type="Gene3D" id="3.40.50.10540">
    <property type="entry name" value="Crotonobetainyl-coa:carnitine coa-transferase, domain 1"/>
    <property type="match status" value="1"/>
</dbReference>
<sequence>MSGPLSGLRVIDLTTVIAGPFATQILGDMGAEIVKVEPPQGDIMRAPGPGRSPGMGAAFLNCNRNKTSLCLDLKDPADLARLVELIGGADVFVHNMRMNAARRSGLDPETLGARFPRLIHCAIVGYGQDGPYRDRPAYDDIIQAASGWAALTADADTPPRYAPTIVADKTAGLFAVSAITAALLHRERSGEGQAIEVPMFEVMVSFLAVEHLAGMSFVPAEGPCGYDRLLSPGRRPYRAADGHVAVMPYTGAHWRAFFMAAGRPDWAADPVLADDRQRAAAIGILYERLADCLSGRSVSDWLATLEALEIPCSPVNRLDDLADDPHVRATGLFVETEHPTEGRLRSVRPPIRFSRTPCAIRSLAPPREASR</sequence>
<dbReference type="RefSeq" id="WP_161348286.1">
    <property type="nucleotide sequence ID" value="NZ_BMGW01000013.1"/>
</dbReference>
<evidence type="ECO:0000313" key="2">
    <source>
        <dbReference type="EMBL" id="MZQ90898.1"/>
    </source>
</evidence>
<dbReference type="OrthoDB" id="9806585at2"/>
<reference evidence="2 3" key="1">
    <citation type="submission" date="2020-01" db="EMBL/GenBank/DDBJ databases">
        <title>Frigidibacter albus SP32T (=CGMCC 1.13995T).</title>
        <authorList>
            <person name="Liao X."/>
        </authorList>
    </citation>
    <scope>NUCLEOTIDE SEQUENCE [LARGE SCALE GENOMIC DNA]</scope>
    <source>
        <strain evidence="2 3">SP32</strain>
    </source>
</reference>
<dbReference type="InterPro" id="IPR050483">
    <property type="entry name" value="CoA-transferase_III_domain"/>
</dbReference>
<evidence type="ECO:0000256" key="1">
    <source>
        <dbReference type="ARBA" id="ARBA00022679"/>
    </source>
</evidence>
<dbReference type="EMBL" id="WWNR01000013">
    <property type="protein sequence ID" value="MZQ90898.1"/>
    <property type="molecule type" value="Genomic_DNA"/>
</dbReference>
<dbReference type="SUPFAM" id="SSF89796">
    <property type="entry name" value="CoA-transferase family III (CaiB/BaiF)"/>
    <property type="match status" value="1"/>
</dbReference>
<gene>
    <name evidence="2" type="ORF">GS660_17535</name>
</gene>
<keyword evidence="3" id="KW-1185">Reference proteome</keyword>